<dbReference type="AlphaFoldDB" id="A0A142VC30"/>
<dbReference type="EMBL" id="CP011127">
    <property type="protein sequence ID" value="AMU87161.1"/>
    <property type="molecule type" value="Genomic_DNA"/>
</dbReference>
<evidence type="ECO:0000313" key="1">
    <source>
        <dbReference type="EMBL" id="AMU87161.1"/>
    </source>
</evidence>
<reference evidence="1 3" key="1">
    <citation type="submission" date="2015-03" db="EMBL/GenBank/DDBJ databases">
        <title>Genomic characterization of Dehalococcoides mccartyi strain 11a5, an unusal plasmid-containing chloroethene dechlorinator.</title>
        <authorList>
            <person name="Zhao S."/>
            <person name="Ding C."/>
            <person name="He J."/>
        </authorList>
    </citation>
    <scope>NUCLEOTIDE SEQUENCE [LARGE SCALE GENOMIC DNA]</scope>
    <source>
        <strain evidence="1 3">11a5</strain>
    </source>
</reference>
<dbReference type="Proteomes" id="UP000218257">
    <property type="component" value="Chromosome"/>
</dbReference>
<accession>A0A142VC30</accession>
<evidence type="ECO:0000313" key="2">
    <source>
        <dbReference type="EMBL" id="BAZ97885.1"/>
    </source>
</evidence>
<dbReference type="PATRIC" id="fig|61435.8.peg.1328"/>
<dbReference type="RefSeq" id="WP_012882542.1">
    <property type="nucleotide sequence ID" value="NZ_AP017649.1"/>
</dbReference>
<organism evidence="1 3">
    <name type="scientific">Dehalococcoides mccartyi</name>
    <dbReference type="NCBI Taxonomy" id="61435"/>
    <lineage>
        <taxon>Bacteria</taxon>
        <taxon>Bacillati</taxon>
        <taxon>Chloroflexota</taxon>
        <taxon>Dehalococcoidia</taxon>
        <taxon>Dehalococcoidales</taxon>
        <taxon>Dehalococcoidaceae</taxon>
        <taxon>Dehalococcoides</taxon>
    </lineage>
</organism>
<protein>
    <submittedName>
        <fullName evidence="1">Uncharacterized protein</fullName>
    </submittedName>
</protein>
<dbReference type="OrthoDB" id="9870133at2"/>
<evidence type="ECO:0000313" key="4">
    <source>
        <dbReference type="Proteomes" id="UP000218257"/>
    </source>
</evidence>
<dbReference type="Proteomes" id="UP000076394">
    <property type="component" value="Chromosome"/>
</dbReference>
<reference evidence="2 4" key="2">
    <citation type="journal article" date="2017" name="Sci. Rep.">
        <title>Isolation and genomic characterization of a Dehalococcoides strain suggests genomic rearrangement during culture.</title>
        <authorList>
            <person name="Yohda M."/>
            <person name="Ikegami K."/>
            <person name="Aita Y."/>
            <person name="Kitajima M."/>
            <person name="Takechi A."/>
            <person name="Iwamoto M."/>
            <person name="Fukuda T."/>
            <person name="Tamura N."/>
            <person name="Shibasaki J."/>
            <person name="Koike S."/>
            <person name="Komatsu D."/>
            <person name="Miyagi S."/>
            <person name="Nishimura M."/>
            <person name="Uchino Y."/>
            <person name="Shiroma A."/>
            <person name="Shimoji M."/>
            <person name="Tamotsu H."/>
            <person name="Ashimine N."/>
            <person name="Shinzato M."/>
            <person name="Ohki S."/>
            <person name="Nakano K."/>
            <person name="Teruya K."/>
            <person name="Satou K."/>
            <person name="Hirano T."/>
            <person name="Yagi O."/>
        </authorList>
    </citation>
    <scope>NUCLEOTIDE SEQUENCE [LARGE SCALE GENOMIC DNA]</scope>
    <source>
        <strain evidence="2 4">UCH-ATV1</strain>
    </source>
</reference>
<sequence>MKMFGFRNAVALSSFVELYYSSNTFKKDVEQLARYLPNYRTASHGLTKADIKKIFLVNDDSDYFGITNQWVELWGKRKSQLSTIVIQKINEVTEKWGLRCFWGEGFVLTCAQAAKSGLWLGIILPTMLYKVPGKQVSITLAIDGLETNKDLKERISGLAVEAEGKRKQLRSYWNRIGYETSIQDNLVKAVSWLFMRVTPPYISPGKIAEEENSDYIHVQREYQKIAKLLGIKLAKGWIKGRKRIYDRRVGN</sequence>
<gene>
    <name evidence="2" type="ORF">DEHALATV1_1257</name>
    <name evidence="1" type="ORF">Dm11a5_1335</name>
</gene>
<name>A0A142VC30_9CHLR</name>
<evidence type="ECO:0000313" key="3">
    <source>
        <dbReference type="Proteomes" id="UP000076394"/>
    </source>
</evidence>
<proteinExistence type="predicted"/>
<dbReference type="EMBL" id="AP017649">
    <property type="protein sequence ID" value="BAZ97885.1"/>
    <property type="molecule type" value="Genomic_DNA"/>
</dbReference>